<evidence type="ECO:0000313" key="10">
    <source>
        <dbReference type="EMBL" id="KRG20019.1"/>
    </source>
</evidence>
<feature type="binding site" evidence="6">
    <location>
        <position position="129"/>
    </location>
    <ligand>
        <name>substrate</name>
    </ligand>
</feature>
<gene>
    <name evidence="10" type="primary">pdxH_1</name>
    <name evidence="11" type="synonym">pdxH</name>
    <name evidence="10" type="ORF">CC99x_00240</name>
    <name evidence="11" type="ORF">CC99x_005730</name>
</gene>
<dbReference type="NCBIfam" id="TIGR00558">
    <property type="entry name" value="pdxH"/>
    <property type="match status" value="1"/>
</dbReference>
<dbReference type="EMBL" id="LKHV01000001">
    <property type="protein sequence ID" value="KRG20019.1"/>
    <property type="molecule type" value="Genomic_DNA"/>
</dbReference>
<dbReference type="Pfam" id="PF01243">
    <property type="entry name" value="PNPOx_N"/>
    <property type="match status" value="1"/>
</dbReference>
<feature type="binding site" evidence="7">
    <location>
        <position position="85"/>
    </location>
    <ligand>
        <name>FMN</name>
        <dbReference type="ChEBI" id="CHEBI:58210"/>
    </ligand>
</feature>
<dbReference type="PANTHER" id="PTHR10851:SF0">
    <property type="entry name" value="PYRIDOXINE-5'-PHOSPHATE OXIDASE"/>
    <property type="match status" value="1"/>
</dbReference>
<sequence length="216" mass="25228">MNLSELRREYGSLTLDEEDARKHNGNPISLFEAWLAFAISKGVEDATAFVLATIDAQQRPDTRIVLLKEIKNNGFVFFTHYTSKKAEQIHQKNNVAMNFYWPALARQVRVRGSIQKTSRLDAEHYFSSRPLESQISTCISNQSSIIENRNMLEMRFQEYMQEMNSRHNTLSCPLEWGGYIIKPVEIEFFQGRDRRLHDRLLFSLEHNAWNVCRLAP</sequence>
<feature type="binding site" evidence="6">
    <location>
        <position position="133"/>
    </location>
    <ligand>
        <name>substrate</name>
    </ligand>
</feature>
<dbReference type="NCBIfam" id="NF004231">
    <property type="entry name" value="PRK05679.1"/>
    <property type="match status" value="1"/>
</dbReference>
<dbReference type="PIRSF" id="PIRSF000190">
    <property type="entry name" value="Pyd_amn-ph_oxd"/>
    <property type="match status" value="1"/>
</dbReference>
<comment type="caution">
    <text evidence="10">The sequence shown here is derived from an EMBL/GenBank/DDBJ whole genome shotgun (WGS) entry which is preliminary data.</text>
</comment>
<comment type="similarity">
    <text evidence="1">Belongs to the pyridoxamine 5'-phosphate oxidase family.</text>
</comment>
<dbReference type="GO" id="GO:0004733">
    <property type="term" value="F:pyridoxamine phosphate oxidase activity"/>
    <property type="evidence" value="ECO:0007669"/>
    <property type="project" value="UniProtKB-UniRule"/>
</dbReference>
<feature type="binding site" evidence="6">
    <location>
        <position position="125"/>
    </location>
    <ligand>
        <name>substrate</name>
    </ligand>
</feature>
<evidence type="ECO:0000256" key="3">
    <source>
        <dbReference type="ARBA" id="ARBA00022643"/>
    </source>
</evidence>
<feature type="domain" description="Pyridoxamine 5'-phosphate oxidase N-terminal" evidence="8">
    <location>
        <begin position="40"/>
        <end position="159"/>
    </location>
</feature>
<dbReference type="EMBL" id="LKHV02000001">
    <property type="protein sequence ID" value="MCS5708403.1"/>
    <property type="molecule type" value="Genomic_DNA"/>
</dbReference>
<keyword evidence="12" id="KW-1185">Reference proteome</keyword>
<dbReference type="Pfam" id="PF10590">
    <property type="entry name" value="PNP_phzG_C"/>
    <property type="match status" value="1"/>
</dbReference>
<evidence type="ECO:0000259" key="9">
    <source>
        <dbReference type="Pfam" id="PF10590"/>
    </source>
</evidence>
<dbReference type="GO" id="GO:0010181">
    <property type="term" value="F:FMN binding"/>
    <property type="evidence" value="ECO:0007669"/>
    <property type="project" value="UniProtKB-UniRule"/>
</dbReference>
<evidence type="ECO:0000256" key="6">
    <source>
        <dbReference type="PIRSR" id="PIRSR000190-1"/>
    </source>
</evidence>
<reference evidence="11" key="2">
    <citation type="journal article" date="2016" name="Genome Announc.">
        <title>Draft Genome Sequences of Two Novel Amoeba-Resistant Intranuclear Bacteria, 'Candidatus Berkiella cookevillensis' and 'Candidatus Berkiella aquae'.</title>
        <authorList>
            <person name="Mehari Y.T."/>
            <person name="Arivett B.A."/>
            <person name="Farone A.L."/>
            <person name="Gunderson J.H."/>
            <person name="Farone M.B."/>
        </authorList>
    </citation>
    <scope>NUCLEOTIDE SEQUENCE</scope>
    <source>
        <strain evidence="11">CC99</strain>
    </source>
</reference>
<feature type="binding site" evidence="6">
    <location>
        <begin position="7"/>
        <end position="10"/>
    </location>
    <ligand>
        <name>substrate</name>
    </ligand>
</feature>
<evidence type="ECO:0000313" key="12">
    <source>
        <dbReference type="Proteomes" id="UP000051494"/>
    </source>
</evidence>
<keyword evidence="3 7" id="KW-0288">FMN</keyword>
<dbReference type="SUPFAM" id="SSF50475">
    <property type="entry name" value="FMN-binding split barrel"/>
    <property type="match status" value="1"/>
</dbReference>
<protein>
    <recommendedName>
        <fullName evidence="5">Pyridoxamine 5'-phosphate oxidase</fullName>
        <ecNumber evidence="5">1.4.3.5</ecNumber>
    </recommendedName>
</protein>
<dbReference type="RefSeq" id="WP_057622797.1">
    <property type="nucleotide sequence ID" value="NZ_LKHV02000001.1"/>
</dbReference>
<feature type="binding site" evidence="7">
    <location>
        <begin position="63"/>
        <end position="68"/>
    </location>
    <ligand>
        <name>FMN</name>
        <dbReference type="ChEBI" id="CHEBI:58210"/>
    </ligand>
</feature>
<dbReference type="Proteomes" id="UP000051494">
    <property type="component" value="Unassembled WGS sequence"/>
</dbReference>
<keyword evidence="2" id="KW-0285">Flavoprotein</keyword>
<evidence type="ECO:0000256" key="7">
    <source>
        <dbReference type="PIRSR" id="PIRSR000190-2"/>
    </source>
</evidence>
<feature type="binding site" evidence="7">
    <location>
        <position position="199"/>
    </location>
    <ligand>
        <name>FMN</name>
        <dbReference type="ChEBI" id="CHEBI:58210"/>
    </ligand>
</feature>
<dbReference type="InterPro" id="IPR000659">
    <property type="entry name" value="Pyridox_Oxase"/>
</dbReference>
<feature type="binding site" evidence="6">
    <location>
        <position position="68"/>
    </location>
    <ligand>
        <name>substrate</name>
    </ligand>
</feature>
<dbReference type="InterPro" id="IPR011576">
    <property type="entry name" value="Pyridox_Oxase_N"/>
</dbReference>
<dbReference type="EC" id="1.4.3.5" evidence="5"/>
<reference evidence="11" key="3">
    <citation type="submission" date="2021-06" db="EMBL/GenBank/DDBJ databases">
        <title>Genomic Description and Analysis of Intracellular Bacteria, Candidatus Berkiella cookevillensis and Candidatus Berkiella aquae.</title>
        <authorList>
            <person name="Kidane D.T."/>
            <person name="Mehari Y.T."/>
            <person name="Rice F.C."/>
            <person name="Arivett B.A."/>
            <person name="Farone A.L."/>
            <person name="Berk S.G."/>
            <person name="Farone M.B."/>
        </authorList>
    </citation>
    <scope>NUCLEOTIDE SEQUENCE</scope>
    <source>
        <strain evidence="11">CC99</strain>
    </source>
</reference>
<evidence type="ECO:0000256" key="4">
    <source>
        <dbReference type="ARBA" id="ARBA00023002"/>
    </source>
</evidence>
<proteinExistence type="inferred from homology"/>
<feature type="binding site" evidence="7">
    <location>
        <position position="107"/>
    </location>
    <ligand>
        <name>FMN</name>
        <dbReference type="ChEBI" id="CHEBI:58210"/>
    </ligand>
</feature>
<dbReference type="GO" id="GO:0008615">
    <property type="term" value="P:pyridoxine biosynthetic process"/>
    <property type="evidence" value="ECO:0007669"/>
    <property type="project" value="UniProtKB-UniRule"/>
</dbReference>
<reference evidence="10" key="1">
    <citation type="submission" date="2015-09" db="EMBL/GenBank/DDBJ databases">
        <title>Draft Genome Sequences of Two Novel Amoeba-resistant Intranuclear Bacteria, Candidatus Berkiella cookevillensis and Candidatus Berkiella aquae.</title>
        <authorList>
            <person name="Mehari Y.T."/>
            <person name="Arivett B.A."/>
            <person name="Farone A.L."/>
            <person name="Gunderson J.H."/>
            <person name="Farone M.B."/>
        </authorList>
    </citation>
    <scope>NUCLEOTIDE SEQUENCE [LARGE SCALE GENOMIC DNA]</scope>
    <source>
        <strain evidence="10">CC99</strain>
    </source>
</reference>
<accession>A0A0Q9YV81</accession>
<evidence type="ECO:0000313" key="11">
    <source>
        <dbReference type="EMBL" id="MCS5708403.1"/>
    </source>
</evidence>
<organism evidence="10">
    <name type="scientific">Candidatus Berkiella cookevillensis</name>
    <dbReference type="NCBI Taxonomy" id="437022"/>
    <lineage>
        <taxon>Bacteria</taxon>
        <taxon>Pseudomonadati</taxon>
        <taxon>Pseudomonadota</taxon>
        <taxon>Gammaproteobacteria</taxon>
        <taxon>Candidatus Berkiellales</taxon>
        <taxon>Candidatus Berkiellaceae</taxon>
        <taxon>Candidatus Berkiella</taxon>
    </lineage>
</organism>
<evidence type="ECO:0000259" key="8">
    <source>
        <dbReference type="Pfam" id="PF01243"/>
    </source>
</evidence>
<keyword evidence="4 10" id="KW-0560">Oxidoreductase</keyword>
<dbReference type="InterPro" id="IPR012349">
    <property type="entry name" value="Split_barrel_FMN-bd"/>
</dbReference>
<dbReference type="PANTHER" id="PTHR10851">
    <property type="entry name" value="PYRIDOXINE-5-PHOSPHATE OXIDASE"/>
    <property type="match status" value="1"/>
</dbReference>
<dbReference type="InterPro" id="IPR019576">
    <property type="entry name" value="Pyridoxamine_oxidase_dimer_C"/>
</dbReference>
<dbReference type="Gene3D" id="2.30.110.10">
    <property type="entry name" value="Electron Transport, Fmn-binding Protein, Chain A"/>
    <property type="match status" value="1"/>
</dbReference>
<feature type="domain" description="Pyridoxine 5'-phosphate oxidase dimerisation C-terminal" evidence="9">
    <location>
        <begin position="176"/>
        <end position="216"/>
    </location>
</feature>
<feature type="binding site" evidence="7">
    <location>
        <begin position="142"/>
        <end position="143"/>
    </location>
    <ligand>
        <name>FMN</name>
        <dbReference type="ChEBI" id="CHEBI:58210"/>
    </ligand>
</feature>
<feature type="binding site" evidence="7">
    <location>
        <begin position="78"/>
        <end position="79"/>
    </location>
    <ligand>
        <name>FMN</name>
        <dbReference type="ChEBI" id="CHEBI:58210"/>
    </ligand>
</feature>
<feature type="binding site" evidence="6">
    <location>
        <begin position="195"/>
        <end position="197"/>
    </location>
    <ligand>
        <name>substrate</name>
    </ligand>
</feature>
<evidence type="ECO:0000256" key="5">
    <source>
        <dbReference type="NCBIfam" id="TIGR00558"/>
    </source>
</evidence>
<evidence type="ECO:0000256" key="2">
    <source>
        <dbReference type="ARBA" id="ARBA00022630"/>
    </source>
</evidence>
<dbReference type="OrthoDB" id="9780392at2"/>
<feature type="binding site" evidence="7">
    <location>
        <position position="84"/>
    </location>
    <ligand>
        <name>FMN</name>
        <dbReference type="ChEBI" id="CHEBI:58210"/>
    </ligand>
</feature>
<dbReference type="STRING" id="437022.CC99x_00240"/>
<name>A0A0Q9YV81_9GAMM</name>
<dbReference type="AlphaFoldDB" id="A0A0Q9YV81"/>
<comment type="cofactor">
    <cofactor evidence="7">
        <name>FMN</name>
        <dbReference type="ChEBI" id="CHEBI:58210"/>
    </cofactor>
    <text evidence="7">Binds 1 FMN per subunit.</text>
</comment>
<evidence type="ECO:0000256" key="1">
    <source>
        <dbReference type="ARBA" id="ARBA00007301"/>
    </source>
</evidence>